<evidence type="ECO:0000256" key="2">
    <source>
        <dbReference type="ARBA" id="ARBA00004613"/>
    </source>
</evidence>
<evidence type="ECO:0000313" key="7">
    <source>
        <dbReference type="Proteomes" id="UP000263993"/>
    </source>
</evidence>
<evidence type="ECO:0000313" key="6">
    <source>
        <dbReference type="EMBL" id="RDV05181.1"/>
    </source>
</evidence>
<evidence type="ECO:0000256" key="4">
    <source>
        <dbReference type="ARBA" id="ARBA00023143"/>
    </source>
</evidence>
<sequence>MTVSSINARSTQMLQSLVSLRSQLDDLNRQISTGKKSDTYAGLGVQRGVSITLRSQLAAIESYDASGQTASTRINLAQTALTSMAKVVSDTKAAMFQATNVSGVGGASQVQSSAKFSLDELTGLLNTQVGGRYIFAGKQTDKPAVESSSNILNGDGARAGLVQIINERKQADLGSDGLGRLDVTNPTLSSLNIAEEAVSPFGFKLASVTSNLTNVVVNGPTGSPATLDVNLGSGNPNDGESLTVRLTLPDGTSTSVTLKATTASPAGPGQFTIGTLPSDTTANLTTALTAALKKAGGTELTAASAVQASNEFFNADANHPPVRVDGPPFDSATATKLGSSADTVIWYTGDAGSDPARQTATALVDPTLSVGYGVRANEQGLRSVVQNVATLAAVSISSTDPNGVDLSQALNTRLTAGLNGKPGDQKLSDVTTDLANAQISINSAKSRHTQQNTTLQEFLTQIEGVSDTEVGAQILALQTRLQASMQVTAMTYQTSLVNYLK</sequence>
<dbReference type="PANTHER" id="PTHR42792">
    <property type="entry name" value="FLAGELLIN"/>
    <property type="match status" value="1"/>
</dbReference>
<dbReference type="EMBL" id="QRGO01000001">
    <property type="protein sequence ID" value="RDV05181.1"/>
    <property type="molecule type" value="Genomic_DNA"/>
</dbReference>
<gene>
    <name evidence="6" type="ORF">DXH78_11760</name>
</gene>
<dbReference type="SUPFAM" id="SSF64518">
    <property type="entry name" value="Phase 1 flagellin"/>
    <property type="match status" value="1"/>
</dbReference>
<evidence type="ECO:0000256" key="1">
    <source>
        <dbReference type="ARBA" id="ARBA00004365"/>
    </source>
</evidence>
<feature type="domain" description="Flagellin N-terminal" evidence="5">
    <location>
        <begin position="6"/>
        <end position="140"/>
    </location>
</feature>
<evidence type="ECO:0000256" key="3">
    <source>
        <dbReference type="ARBA" id="ARBA00005709"/>
    </source>
</evidence>
<comment type="caution">
    <text evidence="6">The sequence shown here is derived from an EMBL/GenBank/DDBJ whole genome shotgun (WGS) entry which is preliminary data.</text>
</comment>
<dbReference type="Gene3D" id="1.20.1330.10">
    <property type="entry name" value="f41 fragment of flagellin, N-terminal domain"/>
    <property type="match status" value="1"/>
</dbReference>
<dbReference type="Pfam" id="PF00669">
    <property type="entry name" value="Flagellin_N"/>
    <property type="match status" value="1"/>
</dbReference>
<dbReference type="GO" id="GO:0009288">
    <property type="term" value="C:bacterial-type flagellum"/>
    <property type="evidence" value="ECO:0007669"/>
    <property type="project" value="UniProtKB-SubCell"/>
</dbReference>
<evidence type="ECO:0000259" key="5">
    <source>
        <dbReference type="Pfam" id="PF00669"/>
    </source>
</evidence>
<dbReference type="GO" id="GO:0005576">
    <property type="term" value="C:extracellular region"/>
    <property type="evidence" value="ECO:0007669"/>
    <property type="project" value="UniProtKB-SubCell"/>
</dbReference>
<dbReference type="InterPro" id="IPR001029">
    <property type="entry name" value="Flagellin_N"/>
</dbReference>
<reference evidence="7" key="1">
    <citation type="submission" date="2018-08" db="EMBL/GenBank/DDBJ databases">
        <authorList>
            <person name="Kim S.-J."/>
            <person name="Jung G.-Y."/>
        </authorList>
    </citation>
    <scope>NUCLEOTIDE SEQUENCE [LARGE SCALE GENOMIC DNA]</scope>
    <source>
        <strain evidence="7">GY_H</strain>
    </source>
</reference>
<keyword evidence="7" id="KW-1185">Reference proteome</keyword>
<dbReference type="OrthoDB" id="7312911at2"/>
<dbReference type="InterPro" id="IPR001492">
    <property type="entry name" value="Flagellin"/>
</dbReference>
<keyword evidence="6" id="KW-0966">Cell projection</keyword>
<keyword evidence="6" id="KW-0969">Cilium</keyword>
<dbReference type="GO" id="GO:0005198">
    <property type="term" value="F:structural molecule activity"/>
    <property type="evidence" value="ECO:0007669"/>
    <property type="project" value="InterPro"/>
</dbReference>
<dbReference type="PANTHER" id="PTHR42792:SF1">
    <property type="entry name" value="FLAGELLAR HOOK-ASSOCIATED PROTEIN 3"/>
    <property type="match status" value="1"/>
</dbReference>
<proteinExistence type="inferred from homology"/>
<name>A0A371BCV9_9BRAD</name>
<protein>
    <submittedName>
        <fullName evidence="6">Flagellar biosynthesis protein FlgL</fullName>
    </submittedName>
</protein>
<dbReference type="RefSeq" id="WP_115517208.1">
    <property type="nucleotide sequence ID" value="NZ_QRGO01000001.1"/>
</dbReference>
<keyword evidence="4" id="KW-0975">Bacterial flagellum</keyword>
<keyword evidence="6" id="KW-0282">Flagellum</keyword>
<comment type="similarity">
    <text evidence="3">Belongs to the bacterial flagellin family.</text>
</comment>
<dbReference type="Proteomes" id="UP000263993">
    <property type="component" value="Unassembled WGS sequence"/>
</dbReference>
<comment type="subcellular location">
    <subcellularLocation>
        <location evidence="1">Bacterial flagellum</location>
    </subcellularLocation>
    <subcellularLocation>
        <location evidence="2">Secreted</location>
    </subcellularLocation>
</comment>
<accession>A0A371BCV9</accession>
<organism evidence="6 7">
    <name type="scientific">Undibacter mobilis</name>
    <dbReference type="NCBI Taxonomy" id="2292256"/>
    <lineage>
        <taxon>Bacteria</taxon>
        <taxon>Pseudomonadati</taxon>
        <taxon>Pseudomonadota</taxon>
        <taxon>Alphaproteobacteria</taxon>
        <taxon>Hyphomicrobiales</taxon>
        <taxon>Nitrobacteraceae</taxon>
        <taxon>Undibacter</taxon>
    </lineage>
</organism>
<dbReference type="AlphaFoldDB" id="A0A371BCV9"/>